<name>A0A0C9W1L1_SPHS4</name>
<sequence>MIRDRQVENASWKALAKRDNATERQQRKREHEKQSEIDAGIWSSSGRKYKVRKLVDQDLTSSQSSEQVAEQSRPHCEIKEQERKKNQGPGRKARLRQNEYQKATYVNWFDPLIWLQIDTVAKTIPLMGPAKIVARLQKLNPIQSKPLNKSTVWYWIDCSGPSPRWKDSILARMKAGDRAPCKPVMLSILEPYPHIVEKIIKHLPNLRDVGVSITIPLTRGIIISHFKSEAPEIFNTTHKNGTSFQFKCSDSFTCKLPVDWEDQCQRSAMRMARIIKEEDISPKLIINFNQTGSRQVPLHGEEEKIAFTLVTCITGSGELLPFQVIYKGKGARSCPKPMAENYTDTVEAGMVFEFSGEPNHWSSHKTMRSLIDNIIIPYLEKTKKRLNLPPDQKALVYLDCWSVHRSEEFRSFMKTKETICICYVPANCTSLFQPCDAGIQQPLKLICKQCCHEDVVKEVTAGLKMASSPVEVRISNEMPLLRDRTVRWLWIAYPELNHRELILKAWKGCRAGAFDLSFECLTGREMGWALWELRTTDPTFHAELLSASSITMPLLKIPDNIQEDNVDGDYESDIEDDSSVPVHSLIACMIGSEKGAESYVCNQSGALQSATSFMEVQGTLDGQSAGKNEGNSVVIDSSRRLRKPSSRLQAYAKNAEWWDQEDESK</sequence>
<dbReference type="Proteomes" id="UP000054279">
    <property type="component" value="Unassembled WGS sequence"/>
</dbReference>
<evidence type="ECO:0000256" key="1">
    <source>
        <dbReference type="SAM" id="MobiDB-lite"/>
    </source>
</evidence>
<dbReference type="AlphaFoldDB" id="A0A0C9W1L1"/>
<dbReference type="Pfam" id="PF03184">
    <property type="entry name" value="DDE_1"/>
    <property type="match status" value="1"/>
</dbReference>
<feature type="compositionally biased region" description="Basic and acidic residues" evidence="1">
    <location>
        <begin position="72"/>
        <end position="85"/>
    </location>
</feature>
<dbReference type="GO" id="GO:0003676">
    <property type="term" value="F:nucleic acid binding"/>
    <property type="evidence" value="ECO:0007669"/>
    <property type="project" value="InterPro"/>
</dbReference>
<evidence type="ECO:0000259" key="2">
    <source>
        <dbReference type="Pfam" id="PF03184"/>
    </source>
</evidence>
<dbReference type="EMBL" id="KN837112">
    <property type="protein sequence ID" value="KIJ45400.1"/>
    <property type="molecule type" value="Genomic_DNA"/>
</dbReference>
<accession>A0A0C9W1L1</accession>
<organism evidence="3 4">
    <name type="scientific">Sphaerobolus stellatus (strain SS14)</name>
    <dbReference type="NCBI Taxonomy" id="990650"/>
    <lineage>
        <taxon>Eukaryota</taxon>
        <taxon>Fungi</taxon>
        <taxon>Dikarya</taxon>
        <taxon>Basidiomycota</taxon>
        <taxon>Agaricomycotina</taxon>
        <taxon>Agaricomycetes</taxon>
        <taxon>Phallomycetidae</taxon>
        <taxon>Geastrales</taxon>
        <taxon>Sphaerobolaceae</taxon>
        <taxon>Sphaerobolus</taxon>
    </lineage>
</organism>
<keyword evidence="4" id="KW-1185">Reference proteome</keyword>
<dbReference type="OrthoDB" id="3341102at2759"/>
<feature type="domain" description="DDE-1" evidence="2">
    <location>
        <begin position="308"/>
        <end position="445"/>
    </location>
</feature>
<protein>
    <recommendedName>
        <fullName evidence="2">DDE-1 domain-containing protein</fullName>
    </recommendedName>
</protein>
<reference evidence="3 4" key="1">
    <citation type="submission" date="2014-06" db="EMBL/GenBank/DDBJ databases">
        <title>Evolutionary Origins and Diversification of the Mycorrhizal Mutualists.</title>
        <authorList>
            <consortium name="DOE Joint Genome Institute"/>
            <consortium name="Mycorrhizal Genomics Consortium"/>
            <person name="Kohler A."/>
            <person name="Kuo A."/>
            <person name="Nagy L.G."/>
            <person name="Floudas D."/>
            <person name="Copeland A."/>
            <person name="Barry K.W."/>
            <person name="Cichocki N."/>
            <person name="Veneault-Fourrey C."/>
            <person name="LaButti K."/>
            <person name="Lindquist E.A."/>
            <person name="Lipzen A."/>
            <person name="Lundell T."/>
            <person name="Morin E."/>
            <person name="Murat C."/>
            <person name="Riley R."/>
            <person name="Ohm R."/>
            <person name="Sun H."/>
            <person name="Tunlid A."/>
            <person name="Henrissat B."/>
            <person name="Grigoriev I.V."/>
            <person name="Hibbett D.S."/>
            <person name="Martin F."/>
        </authorList>
    </citation>
    <scope>NUCLEOTIDE SEQUENCE [LARGE SCALE GENOMIC DNA]</scope>
    <source>
        <strain evidence="3 4">SS14</strain>
    </source>
</reference>
<evidence type="ECO:0000313" key="3">
    <source>
        <dbReference type="EMBL" id="KIJ45400.1"/>
    </source>
</evidence>
<proteinExistence type="predicted"/>
<evidence type="ECO:0000313" key="4">
    <source>
        <dbReference type="Proteomes" id="UP000054279"/>
    </source>
</evidence>
<feature type="region of interest" description="Disordered" evidence="1">
    <location>
        <begin position="1"/>
        <end position="39"/>
    </location>
</feature>
<dbReference type="InterPro" id="IPR004875">
    <property type="entry name" value="DDE_SF_endonuclease_dom"/>
</dbReference>
<feature type="region of interest" description="Disordered" evidence="1">
    <location>
        <begin position="59"/>
        <end position="95"/>
    </location>
</feature>
<gene>
    <name evidence="3" type="ORF">M422DRAFT_251175</name>
</gene>
<feature type="compositionally biased region" description="Basic and acidic residues" evidence="1">
    <location>
        <begin position="16"/>
        <end position="36"/>
    </location>
</feature>
<dbReference type="HOGENOM" id="CLU_412870_0_0_1"/>
<feature type="compositionally biased region" description="Low complexity" evidence="1">
    <location>
        <begin position="61"/>
        <end position="71"/>
    </location>
</feature>